<dbReference type="EMBL" id="CP002961">
    <property type="protein sequence ID" value="AFK03015.1"/>
    <property type="molecule type" value="Genomic_DNA"/>
</dbReference>
<dbReference type="Proteomes" id="UP000002875">
    <property type="component" value="Chromosome"/>
</dbReference>
<evidence type="ECO:0000313" key="2">
    <source>
        <dbReference type="EMBL" id="AFK03015.1"/>
    </source>
</evidence>
<sequence length="118" mass="14007">MKLIVKQISISNLVFVCFWILGNSISESLHDYGFFFYSFALLSISFLVGYSSISILEIIKNKFIRIFIGLIIYAILLFIYIRLDEKFTKWGLLIIIIAIQIFLFYLFLMINKYFFQKN</sequence>
<keyword evidence="1" id="KW-0472">Membrane</keyword>
<name>A0ABM5N0S2_EMTOG</name>
<gene>
    <name evidence="2" type="ordered locus">Emtol_1874</name>
</gene>
<feature type="transmembrane region" description="Helical" evidence="1">
    <location>
        <begin position="63"/>
        <end position="81"/>
    </location>
</feature>
<keyword evidence="1" id="KW-0812">Transmembrane</keyword>
<protein>
    <submittedName>
        <fullName evidence="2">Uncharacterized protein</fullName>
    </submittedName>
</protein>
<keyword evidence="3" id="KW-1185">Reference proteome</keyword>
<feature type="transmembrane region" description="Helical" evidence="1">
    <location>
        <begin position="87"/>
        <end position="108"/>
    </location>
</feature>
<evidence type="ECO:0000256" key="1">
    <source>
        <dbReference type="SAM" id="Phobius"/>
    </source>
</evidence>
<feature type="transmembrane region" description="Helical" evidence="1">
    <location>
        <begin position="36"/>
        <end position="56"/>
    </location>
</feature>
<keyword evidence="1" id="KW-1133">Transmembrane helix</keyword>
<proteinExistence type="predicted"/>
<evidence type="ECO:0000313" key="3">
    <source>
        <dbReference type="Proteomes" id="UP000002875"/>
    </source>
</evidence>
<accession>A0ABM5N0S2</accession>
<organism evidence="2 3">
    <name type="scientific">Emticicia oligotrophica (strain DSM 17448 / CIP 109782 / MTCC 6937 / GPTSA100-15)</name>
    <dbReference type="NCBI Taxonomy" id="929562"/>
    <lineage>
        <taxon>Bacteria</taxon>
        <taxon>Pseudomonadati</taxon>
        <taxon>Bacteroidota</taxon>
        <taxon>Cytophagia</taxon>
        <taxon>Cytophagales</taxon>
        <taxon>Leadbetterellaceae</taxon>
        <taxon>Emticicia</taxon>
    </lineage>
</organism>
<reference evidence="2 3" key="1">
    <citation type="submission" date="2011-07" db="EMBL/GenBank/DDBJ databases">
        <title>The complete genome of chromosome of Emticicia oligotrophica DSM 17448.</title>
        <authorList>
            <consortium name="US DOE Joint Genome Institute (JGI-PGF)"/>
            <person name="Lucas S."/>
            <person name="Han J."/>
            <person name="Lapidus A."/>
            <person name="Bruce D."/>
            <person name="Goodwin L."/>
            <person name="Pitluck S."/>
            <person name="Peters L."/>
            <person name="Kyrpides N."/>
            <person name="Mavromatis K."/>
            <person name="Ivanova N."/>
            <person name="Ovchinnikova G."/>
            <person name="Teshima H."/>
            <person name="Detter J.C."/>
            <person name="Tapia R."/>
            <person name="Han C."/>
            <person name="Land M."/>
            <person name="Hauser L."/>
            <person name="Markowitz V."/>
            <person name="Cheng J.-F."/>
            <person name="Hugenholtz P."/>
            <person name="Woyke T."/>
            <person name="Wu D."/>
            <person name="Tindall B."/>
            <person name="Pomrenke H."/>
            <person name="Brambilla E."/>
            <person name="Klenk H.-P."/>
            <person name="Eisen J.A."/>
        </authorList>
    </citation>
    <scope>NUCLEOTIDE SEQUENCE [LARGE SCALE GENOMIC DNA]</scope>
    <source>
        <strain evidence="2 3">DSM 17448</strain>
    </source>
</reference>